<evidence type="ECO:0000313" key="4">
    <source>
        <dbReference type="WBParaSite" id="PSAMB.scaffold18116size995.g37496.t1"/>
    </source>
</evidence>
<evidence type="ECO:0000313" key="3">
    <source>
        <dbReference type="WBParaSite" id="PSAMB.scaffold17757size1060.g37398.t1"/>
    </source>
</evidence>
<accession>A0A914VF98</accession>
<feature type="compositionally biased region" description="Acidic residues" evidence="1">
    <location>
        <begin position="35"/>
        <end position="49"/>
    </location>
</feature>
<proteinExistence type="predicted"/>
<reference evidence="3 4" key="1">
    <citation type="submission" date="2022-11" db="UniProtKB">
        <authorList>
            <consortium name="WormBaseParasite"/>
        </authorList>
    </citation>
    <scope>IDENTIFICATION</scope>
</reference>
<evidence type="ECO:0000313" key="2">
    <source>
        <dbReference type="Proteomes" id="UP000887566"/>
    </source>
</evidence>
<dbReference type="Proteomes" id="UP000887566">
    <property type="component" value="Unplaced"/>
</dbReference>
<dbReference type="WBParaSite" id="PSAMB.scaffold18116size995.g37496.t1">
    <property type="protein sequence ID" value="PSAMB.scaffold18116size995.g37496.t1"/>
    <property type="gene ID" value="PSAMB.scaffold18116size995.g37496"/>
</dbReference>
<protein>
    <submittedName>
        <fullName evidence="3 4">Uncharacterized protein</fullName>
    </submittedName>
</protein>
<feature type="region of interest" description="Disordered" evidence="1">
    <location>
        <begin position="35"/>
        <end position="59"/>
    </location>
</feature>
<dbReference type="WBParaSite" id="PSAMB.scaffold17757size1060.g37398.t1">
    <property type="protein sequence ID" value="PSAMB.scaffold17757size1060.g37398.t1"/>
    <property type="gene ID" value="PSAMB.scaffold17757size1060.g37398"/>
</dbReference>
<evidence type="ECO:0000256" key="1">
    <source>
        <dbReference type="SAM" id="MobiDB-lite"/>
    </source>
</evidence>
<name>A0A914VF98_9BILA</name>
<keyword evidence="2" id="KW-1185">Reference proteome</keyword>
<dbReference type="AlphaFoldDB" id="A0A914VF98"/>
<organism evidence="2 4">
    <name type="scientific">Plectus sambesii</name>
    <dbReference type="NCBI Taxonomy" id="2011161"/>
    <lineage>
        <taxon>Eukaryota</taxon>
        <taxon>Metazoa</taxon>
        <taxon>Ecdysozoa</taxon>
        <taxon>Nematoda</taxon>
        <taxon>Chromadorea</taxon>
        <taxon>Plectida</taxon>
        <taxon>Plectina</taxon>
        <taxon>Plectoidea</taxon>
        <taxon>Plectidae</taxon>
        <taxon>Plectus</taxon>
    </lineage>
</organism>
<sequence length="157" mass="17576">MAETIADRLEQDDTVAIVRRNGSVRVGVISKVFEETESDSSDSESDDDHDESKLKQGQVQVDWYPAGKSTKHVEDKLILLDRSLLLGEAVSLRSEPQKVGFITNMHVRGDIAVLPKRQLVFSNVDFDRIKFVTEYGAGAEESTKILYDSWVGNVEEC</sequence>